<evidence type="ECO:0000313" key="1">
    <source>
        <dbReference type="EMBL" id="KAF9411137.1"/>
    </source>
</evidence>
<dbReference type="AlphaFoldDB" id="A0A835G7W9"/>
<keyword evidence="2" id="KW-1185">Reference proteome</keyword>
<organism evidence="1 2">
    <name type="scientific">Spodoptera exigua</name>
    <name type="common">Beet armyworm</name>
    <name type="synonym">Noctua fulgens</name>
    <dbReference type="NCBI Taxonomy" id="7107"/>
    <lineage>
        <taxon>Eukaryota</taxon>
        <taxon>Metazoa</taxon>
        <taxon>Ecdysozoa</taxon>
        <taxon>Arthropoda</taxon>
        <taxon>Hexapoda</taxon>
        <taxon>Insecta</taxon>
        <taxon>Pterygota</taxon>
        <taxon>Neoptera</taxon>
        <taxon>Endopterygota</taxon>
        <taxon>Lepidoptera</taxon>
        <taxon>Glossata</taxon>
        <taxon>Ditrysia</taxon>
        <taxon>Noctuoidea</taxon>
        <taxon>Noctuidae</taxon>
        <taxon>Amphipyrinae</taxon>
        <taxon>Spodoptera</taxon>
    </lineage>
</organism>
<evidence type="ECO:0000313" key="2">
    <source>
        <dbReference type="Proteomes" id="UP000648187"/>
    </source>
</evidence>
<comment type="caution">
    <text evidence="1">The sequence shown here is derived from an EMBL/GenBank/DDBJ whole genome shotgun (WGS) entry which is preliminary data.</text>
</comment>
<gene>
    <name evidence="1" type="ORF">HW555_009999</name>
</gene>
<name>A0A835G7W9_SPOEX</name>
<accession>A0A835G7W9</accession>
<proteinExistence type="predicted"/>
<protein>
    <submittedName>
        <fullName evidence="1">Uncharacterized protein</fullName>
    </submittedName>
</protein>
<dbReference type="EMBL" id="JACKWZ010000234">
    <property type="protein sequence ID" value="KAF9411137.1"/>
    <property type="molecule type" value="Genomic_DNA"/>
</dbReference>
<sequence length="227" mass="25884">MLHTLGSNLAKSLPAFHAMTGCDYNPALYRKGKKRPLTMLKNSKRYQEAFGDLGSYTSDSDKVFPVLEEFTCRLYNEKKINNVDLARLNIFSKTYKIKNAEASTTLNLQLSNYDACNLPPCKTELEKHLLRTKYIAQVWSNAHTKTPTELNPADCGWYEDEGRHIAMIPIVILRVCATPLTSEKYVSGISDLSFNYSLQIRHIAMMQFGIDSYENEQSFCNRNANFV</sequence>
<reference evidence="1" key="1">
    <citation type="submission" date="2020-08" db="EMBL/GenBank/DDBJ databases">
        <title>Spodoptera exigua strain:BAW_Kor-Di-RS1 Genome sequencing and assembly.</title>
        <authorList>
            <person name="Kim J."/>
            <person name="Nam H.Y."/>
            <person name="Kwon M."/>
            <person name="Choi J.H."/>
            <person name="Cho S.R."/>
            <person name="Kim G.-H."/>
        </authorList>
    </citation>
    <scope>NUCLEOTIDE SEQUENCE</scope>
    <source>
        <strain evidence="1">BAW_Kor-Di-RS1</strain>
        <tissue evidence="1">Whole-body</tissue>
    </source>
</reference>
<dbReference type="Proteomes" id="UP000648187">
    <property type="component" value="Unassembled WGS sequence"/>
</dbReference>